<evidence type="ECO:0000313" key="2">
    <source>
        <dbReference type="EMBL" id="MBB4936366.1"/>
    </source>
</evidence>
<sequence>MTRLFDVRRGRQMSGPGSAGGSSPGRRPVVRMLLGDLGFEIATDPGGLRR</sequence>
<evidence type="ECO:0000256" key="1">
    <source>
        <dbReference type="SAM" id="MobiDB-lite"/>
    </source>
</evidence>
<keyword evidence="3" id="KW-1185">Reference proteome</keyword>
<protein>
    <submittedName>
        <fullName evidence="2">Uncharacterized protein</fullName>
    </submittedName>
</protein>
<feature type="region of interest" description="Disordered" evidence="1">
    <location>
        <begin position="1"/>
        <end position="29"/>
    </location>
</feature>
<proteinExistence type="predicted"/>
<dbReference type="AlphaFoldDB" id="A0A7W7RQL0"/>
<gene>
    <name evidence="2" type="ORF">FHR32_000671</name>
</gene>
<reference evidence="2 3" key="1">
    <citation type="submission" date="2020-08" db="EMBL/GenBank/DDBJ databases">
        <title>Sequencing the genomes of 1000 actinobacteria strains.</title>
        <authorList>
            <person name="Klenk H.-P."/>
        </authorList>
    </citation>
    <scope>NUCLEOTIDE SEQUENCE [LARGE SCALE GENOMIC DNA]</scope>
    <source>
        <strain evidence="2 3">DSM 43023</strain>
    </source>
</reference>
<evidence type="ECO:0000313" key="3">
    <source>
        <dbReference type="Proteomes" id="UP000534286"/>
    </source>
</evidence>
<comment type="caution">
    <text evidence="2">The sequence shown here is derived from an EMBL/GenBank/DDBJ whole genome shotgun (WGS) entry which is preliminary data.</text>
</comment>
<accession>A0A7W7RQL0</accession>
<dbReference type="Proteomes" id="UP000534286">
    <property type="component" value="Unassembled WGS sequence"/>
</dbReference>
<name>A0A7W7RQL0_9ACTN</name>
<dbReference type="RefSeq" id="WP_184752852.1">
    <property type="nucleotide sequence ID" value="NZ_BAABEK010000060.1"/>
</dbReference>
<organism evidence="2 3">
    <name type="scientific">Streptosporangium album</name>
    <dbReference type="NCBI Taxonomy" id="47479"/>
    <lineage>
        <taxon>Bacteria</taxon>
        <taxon>Bacillati</taxon>
        <taxon>Actinomycetota</taxon>
        <taxon>Actinomycetes</taxon>
        <taxon>Streptosporangiales</taxon>
        <taxon>Streptosporangiaceae</taxon>
        <taxon>Streptosporangium</taxon>
    </lineage>
</organism>
<dbReference type="EMBL" id="JACHJU010000001">
    <property type="protein sequence ID" value="MBB4936366.1"/>
    <property type="molecule type" value="Genomic_DNA"/>
</dbReference>